<dbReference type="Proteomes" id="UP001178507">
    <property type="component" value="Unassembled WGS sequence"/>
</dbReference>
<comment type="caution">
    <text evidence="1">The sequence shown here is derived from an EMBL/GenBank/DDBJ whole genome shotgun (WGS) entry which is preliminary data.</text>
</comment>
<dbReference type="EMBL" id="CAUJNA010003206">
    <property type="protein sequence ID" value="CAJ1395689.1"/>
    <property type="molecule type" value="Genomic_DNA"/>
</dbReference>
<evidence type="ECO:0000313" key="1">
    <source>
        <dbReference type="EMBL" id="CAJ1395689.1"/>
    </source>
</evidence>
<dbReference type="AlphaFoldDB" id="A0AA36N7Q1"/>
<gene>
    <name evidence="1" type="ORF">EVOR1521_LOCUS20068</name>
</gene>
<accession>A0AA36N7Q1</accession>
<organism evidence="1 2">
    <name type="scientific">Effrenium voratum</name>
    <dbReference type="NCBI Taxonomy" id="2562239"/>
    <lineage>
        <taxon>Eukaryota</taxon>
        <taxon>Sar</taxon>
        <taxon>Alveolata</taxon>
        <taxon>Dinophyceae</taxon>
        <taxon>Suessiales</taxon>
        <taxon>Symbiodiniaceae</taxon>
        <taxon>Effrenium</taxon>
    </lineage>
</organism>
<keyword evidence="2" id="KW-1185">Reference proteome</keyword>
<reference evidence="1" key="1">
    <citation type="submission" date="2023-08" db="EMBL/GenBank/DDBJ databases">
        <authorList>
            <person name="Chen Y."/>
            <person name="Shah S."/>
            <person name="Dougan E. K."/>
            <person name="Thang M."/>
            <person name="Chan C."/>
        </authorList>
    </citation>
    <scope>NUCLEOTIDE SEQUENCE</scope>
</reference>
<protein>
    <submittedName>
        <fullName evidence="1">Uncharacterized protein</fullName>
    </submittedName>
</protein>
<evidence type="ECO:0000313" key="2">
    <source>
        <dbReference type="Proteomes" id="UP001178507"/>
    </source>
</evidence>
<proteinExistence type="predicted"/>
<name>A0AA36N7Q1_9DINO</name>
<sequence length="863" mass="95263">MPARALDVPPELYLSSPNGQQKLGGLYRLEEKHKNGLPVWKRQGEGAEAWIYSGPNGRWYVSGNKAVEESDFQCGRGLLASCGEHRNLMPPMLEEDSWQYKDQYGWSRDSSIRFHVAAPEMPAVLFVASPNAYQKLSGEYRMCEERANGFPVWKRAGSGEAAYLYSGRNGKWYVVGKKVVLDRRFCCSIGGLASSHAHAGLPPDAFAGNHRGWSTRVDKGWHHDEDIRIGTQPFEAPARSLWVTARGRKVTGRFDLSGHFANGFPAYRRAGAGAETWLFSSRLGCWCIGDHTVAQQKFCVSHGSICAEGPHVGRLPQELSPEEWLCPEDDWAPAGISVTTTPPTLPPVMYLISPNGEQRKAGKYQLVKESMANGYPIWKSLPDGRDMLYTGNDGCWYFVGAREVPHFDGAFGALRSHVHGGVLPHEVGAGWLLREQGWQLDREVSVWLAPPKAPRQMYLASRSGHQRLAGTYSLLEGQSAHNLPIWKREGGAGEALYLYGGSDGRWHVGDSQAEKRHFDTDLGLLRSQAHGAAMPGMLLWERRCEDGFLADPAVTLTRPPEYPQEISILSPSKQQKVSGQYLLTDGWANGQRLWKRLGHGEELWLYSGHSGHWQVGGVKAAEKGFNCSLGNLCSAEPHGGLLPFQDAGGWQARDASGWELSEVQVLRGPFSCPQVLHLVGDEPGVFELQGEYMNGWPVWKCSERDRQDAWLYSTWDGFWCVSSEVFQRLSHCAVGALASCQPHGGAGPHLCDAWQARTSGGWGASGCLLQTSPPESPSVLHVEAEAETSVTGKYWKLEGELINHRHVWRHSDSKDGPLLYSLADGSWHLNAAEPAAGALRVSALKKGPMLGIYRAGDKSWVKQ</sequence>